<evidence type="ECO:0000256" key="8">
    <source>
        <dbReference type="SAM" id="Phobius"/>
    </source>
</evidence>
<feature type="transmembrane region" description="Helical" evidence="8">
    <location>
        <begin position="53"/>
        <end position="71"/>
    </location>
</feature>
<proteinExistence type="inferred from homology"/>
<dbReference type="GO" id="GO:0005886">
    <property type="term" value="C:plasma membrane"/>
    <property type="evidence" value="ECO:0007669"/>
    <property type="project" value="UniProtKB-SubCell"/>
</dbReference>
<dbReference type="AlphaFoldDB" id="A0A6J5H8J7"/>
<feature type="transmembrane region" description="Helical" evidence="8">
    <location>
        <begin position="232"/>
        <end position="250"/>
    </location>
</feature>
<dbReference type="InterPro" id="IPR018093">
    <property type="entry name" value="BCCT_CS"/>
</dbReference>
<dbReference type="Pfam" id="PF02028">
    <property type="entry name" value="BCCT"/>
    <property type="match status" value="1"/>
</dbReference>
<keyword evidence="7 8" id="KW-0472">Membrane</keyword>
<name>A0A6J5H8J7_9BURK</name>
<evidence type="ECO:0000256" key="1">
    <source>
        <dbReference type="ARBA" id="ARBA00004651"/>
    </source>
</evidence>
<keyword evidence="5 8" id="KW-0812">Transmembrane</keyword>
<gene>
    <name evidence="9" type="ORF">LMG26845_00318</name>
</gene>
<feature type="transmembrane region" description="Helical" evidence="8">
    <location>
        <begin position="442"/>
        <end position="462"/>
    </location>
</feature>
<feature type="transmembrane region" description="Helical" evidence="8">
    <location>
        <begin position="190"/>
        <end position="212"/>
    </location>
</feature>
<accession>A0A6J5H8J7</accession>
<evidence type="ECO:0000256" key="6">
    <source>
        <dbReference type="ARBA" id="ARBA00022989"/>
    </source>
</evidence>
<feature type="transmembrane region" description="Helical" evidence="8">
    <location>
        <begin position="317"/>
        <end position="337"/>
    </location>
</feature>
<feature type="transmembrane region" description="Helical" evidence="8">
    <location>
        <begin position="394"/>
        <end position="421"/>
    </location>
</feature>
<evidence type="ECO:0000313" key="10">
    <source>
        <dbReference type="Proteomes" id="UP000507979"/>
    </source>
</evidence>
<keyword evidence="3" id="KW-0813">Transport</keyword>
<sequence>MSSETRPSTINRPVFYSAALFTLLLVGFAITAPRTAQNLFESIQAWILGNASWFYILVVAIILLSVAFLAISRYGDIKLGPDHSEPDYRNFTWFAMLFSAGMGIGLMFFGVAEPVMHFMSPPVGEGATAAAARESMKITFFHWGLHAWAIYAVVALTLAFFSFRHGLPLTLRSALYPLIGNRIHGPIGHAVDVFAIIGTVLGVATSLGLGVAQMNSGLNHLFGIPVGVMPQIILIVITCGLATLSVASGLDKGIRILSEANMVLAVILLLFVLVAGPTVFLLQTFVQNTGAYLSDIVNKTFNLYAYEPTDWIGGWTLFYWGWWIAWSPFVGLFIARISRGRTIREFVSGVLLVPAGFTLFWMTVFGDTAIHFILVDGIKGFADTVKQDNSLALFAFFELLPWSSVISIFAIAMVAVFFVTSADSGALVVDLLASGGADRTPVWQRIFWSLSMGAVAIALLLADGLTALQTATIASALPFSIILLLSLWGLFKALRLDATKRGIRYQSLTLSRPARGGQSWERRLRNMVMMPRRAHVLRFIADVVTPALEDVADELRKQGYAVAVKESDGEGGVVLEVNHGEHLDFFYSVRPQAFVRPSLTPEEAADEEERKYFRAEVHLREGGQDYDIMGWSRDAVIGDILDQYERHRHYLHMVRT</sequence>
<dbReference type="GO" id="GO:0022857">
    <property type="term" value="F:transmembrane transporter activity"/>
    <property type="evidence" value="ECO:0007669"/>
    <property type="project" value="InterPro"/>
</dbReference>
<evidence type="ECO:0000256" key="4">
    <source>
        <dbReference type="ARBA" id="ARBA00022475"/>
    </source>
</evidence>
<dbReference type="PANTHER" id="PTHR30047:SF7">
    <property type="entry name" value="HIGH-AFFINITY CHOLINE TRANSPORT PROTEIN"/>
    <property type="match status" value="1"/>
</dbReference>
<keyword evidence="6 8" id="KW-1133">Transmembrane helix</keyword>
<organism evidence="9 10">
    <name type="scientific">Achromobacter insuavis</name>
    <dbReference type="NCBI Taxonomy" id="1287735"/>
    <lineage>
        <taxon>Bacteria</taxon>
        <taxon>Pseudomonadati</taxon>
        <taxon>Pseudomonadota</taxon>
        <taxon>Betaproteobacteria</taxon>
        <taxon>Burkholderiales</taxon>
        <taxon>Alcaligenaceae</taxon>
        <taxon>Achromobacter</taxon>
    </lineage>
</organism>
<feature type="transmembrane region" description="Helical" evidence="8">
    <location>
        <begin position="349"/>
        <end position="374"/>
    </location>
</feature>
<evidence type="ECO:0000256" key="5">
    <source>
        <dbReference type="ARBA" id="ARBA00022692"/>
    </source>
</evidence>
<evidence type="ECO:0000256" key="3">
    <source>
        <dbReference type="ARBA" id="ARBA00022448"/>
    </source>
</evidence>
<dbReference type="NCBIfam" id="TIGR00842">
    <property type="entry name" value="bcct"/>
    <property type="match status" value="1"/>
</dbReference>
<dbReference type="NCBIfam" id="NF007399">
    <property type="entry name" value="PRK09928.1"/>
    <property type="match status" value="1"/>
</dbReference>
<comment type="similarity">
    <text evidence="2">Belongs to the BCCT transporter (TC 2.A.15) family.</text>
</comment>
<dbReference type="RefSeq" id="WP_054429672.1">
    <property type="nucleotide sequence ID" value="NZ_CADIJR010000001.1"/>
</dbReference>
<keyword evidence="4" id="KW-1003">Cell membrane</keyword>
<feature type="transmembrane region" description="Helical" evidence="8">
    <location>
        <begin position="143"/>
        <end position="163"/>
    </location>
</feature>
<feature type="transmembrane region" description="Helical" evidence="8">
    <location>
        <begin position="468"/>
        <end position="491"/>
    </location>
</feature>
<evidence type="ECO:0000256" key="2">
    <source>
        <dbReference type="ARBA" id="ARBA00005658"/>
    </source>
</evidence>
<evidence type="ECO:0000313" key="9">
    <source>
        <dbReference type="EMBL" id="CAB3623982.1"/>
    </source>
</evidence>
<feature type="transmembrane region" description="Helical" evidence="8">
    <location>
        <begin position="262"/>
        <end position="286"/>
    </location>
</feature>
<dbReference type="PANTHER" id="PTHR30047">
    <property type="entry name" value="HIGH-AFFINITY CHOLINE TRANSPORT PROTEIN-RELATED"/>
    <property type="match status" value="1"/>
</dbReference>
<evidence type="ECO:0000256" key="7">
    <source>
        <dbReference type="ARBA" id="ARBA00023136"/>
    </source>
</evidence>
<dbReference type="GeneID" id="92896151"/>
<dbReference type="Proteomes" id="UP000507979">
    <property type="component" value="Unassembled WGS sequence"/>
</dbReference>
<keyword evidence="10" id="KW-1185">Reference proteome</keyword>
<reference evidence="9 10" key="1">
    <citation type="submission" date="2020-04" db="EMBL/GenBank/DDBJ databases">
        <authorList>
            <person name="De Canck E."/>
        </authorList>
    </citation>
    <scope>NUCLEOTIDE SEQUENCE [LARGE SCALE GENOMIC DNA]</scope>
    <source>
        <strain evidence="9 10">LMG 26845</strain>
    </source>
</reference>
<comment type="subcellular location">
    <subcellularLocation>
        <location evidence="1">Cell membrane</location>
        <topology evidence="1">Multi-pass membrane protein</topology>
    </subcellularLocation>
</comment>
<feature type="transmembrane region" description="Helical" evidence="8">
    <location>
        <begin position="91"/>
        <end position="112"/>
    </location>
</feature>
<dbReference type="InterPro" id="IPR000060">
    <property type="entry name" value="BCCT_transptr"/>
</dbReference>
<dbReference type="PROSITE" id="PS01303">
    <property type="entry name" value="BCCT"/>
    <property type="match status" value="1"/>
</dbReference>
<protein>
    <submittedName>
        <fullName evidence="9">Glycine betaine transporter</fullName>
    </submittedName>
</protein>
<dbReference type="EMBL" id="CADIJR010000001">
    <property type="protein sequence ID" value="CAB3623982.1"/>
    <property type="molecule type" value="Genomic_DNA"/>
</dbReference>